<sequence length="102" mass="11701">MRISISINELKILCQLLLDKAEKIGFKEIEFDVDNYWFVSSDEREVFNENYPTLSVGSITDDIQSLKKILDKTNPSTPVDFDRLANVLIALGEKISRSDKVY</sequence>
<evidence type="ECO:0000313" key="1">
    <source>
        <dbReference type="EMBL" id="PQQ66776.1"/>
    </source>
</evidence>
<dbReference type="OrthoDB" id="2086059at2"/>
<accession>A0A2S8RAG5</accession>
<reference evidence="1 2" key="1">
    <citation type="journal article" date="2018" name="Syst. Appl. Microbiol.">
        <title>Characterization and high-quality draft genome sequence of Herbivorax saccincola A7, an anaerobic, alkaliphilic, thermophilic, cellulolytic, and xylanolytic bacterium.</title>
        <authorList>
            <person name="Aikawa S."/>
            <person name="Baramee S."/>
            <person name="Sermsathanaswadi J."/>
            <person name="Thianheng P."/>
            <person name="Tachaapaikoon C."/>
            <person name="Shikata A."/>
            <person name="Waeonukul R."/>
            <person name="Pason P."/>
            <person name="Ratanakhanokchai K."/>
            <person name="Kosugi A."/>
        </authorList>
    </citation>
    <scope>NUCLEOTIDE SEQUENCE [LARGE SCALE GENOMIC DNA]</scope>
    <source>
        <strain evidence="1 2">A7</strain>
    </source>
</reference>
<dbReference type="RefSeq" id="WP_003514526.1">
    <property type="nucleotide sequence ID" value="NZ_NEMB01000003.1"/>
</dbReference>
<dbReference type="EMBL" id="NEMB01000003">
    <property type="protein sequence ID" value="PQQ66776.1"/>
    <property type="molecule type" value="Genomic_DNA"/>
</dbReference>
<organism evidence="1 2">
    <name type="scientific">Acetivibrio saccincola</name>
    <dbReference type="NCBI Taxonomy" id="1677857"/>
    <lineage>
        <taxon>Bacteria</taxon>
        <taxon>Bacillati</taxon>
        <taxon>Bacillota</taxon>
        <taxon>Clostridia</taxon>
        <taxon>Eubacteriales</taxon>
        <taxon>Oscillospiraceae</taxon>
        <taxon>Acetivibrio</taxon>
    </lineage>
</organism>
<dbReference type="Proteomes" id="UP000239720">
    <property type="component" value="Unassembled WGS sequence"/>
</dbReference>
<proteinExistence type="predicted"/>
<gene>
    <name evidence="1" type="ORF">B9R14_08490</name>
</gene>
<comment type="caution">
    <text evidence="1">The sequence shown here is derived from an EMBL/GenBank/DDBJ whole genome shotgun (WGS) entry which is preliminary data.</text>
</comment>
<evidence type="ECO:0000313" key="2">
    <source>
        <dbReference type="Proteomes" id="UP000239720"/>
    </source>
</evidence>
<name>A0A2S8RAG5_9FIRM</name>
<dbReference type="AlphaFoldDB" id="A0A2S8RAG5"/>
<protein>
    <submittedName>
        <fullName evidence="1">Uncharacterized protein</fullName>
    </submittedName>
</protein>